<proteinExistence type="predicted"/>
<reference evidence="3" key="1">
    <citation type="submission" date="2023-07" db="EMBL/GenBank/DDBJ databases">
        <title>Genomic Encyclopedia of Type Strains, Phase IV (KMG-IV): sequencing the most valuable type-strain genomes for metagenomic binning, comparative biology and taxonomic classification.</title>
        <authorList>
            <person name="Goeker M."/>
        </authorList>
    </citation>
    <scope>NUCLEOTIDE SEQUENCE</scope>
    <source>
        <strain evidence="3">DSM 21202</strain>
    </source>
</reference>
<keyword evidence="4" id="KW-1185">Reference proteome</keyword>
<dbReference type="EMBL" id="JAUSUL010000001">
    <property type="protein sequence ID" value="MDQ0313792.1"/>
    <property type="molecule type" value="Genomic_DNA"/>
</dbReference>
<keyword evidence="2" id="KW-0472">Membrane</keyword>
<feature type="compositionally biased region" description="Low complexity" evidence="1">
    <location>
        <begin position="73"/>
        <end position="94"/>
    </location>
</feature>
<evidence type="ECO:0008006" key="5">
    <source>
        <dbReference type="Google" id="ProtNLM"/>
    </source>
</evidence>
<dbReference type="Proteomes" id="UP001229244">
    <property type="component" value="Unassembled WGS sequence"/>
</dbReference>
<comment type="caution">
    <text evidence="3">The sequence shown here is derived from an EMBL/GenBank/DDBJ whole genome shotgun (WGS) entry which is preliminary data.</text>
</comment>
<organism evidence="3 4">
    <name type="scientific">Amorphus orientalis</name>
    <dbReference type="NCBI Taxonomy" id="649198"/>
    <lineage>
        <taxon>Bacteria</taxon>
        <taxon>Pseudomonadati</taxon>
        <taxon>Pseudomonadota</taxon>
        <taxon>Alphaproteobacteria</taxon>
        <taxon>Hyphomicrobiales</taxon>
        <taxon>Amorphaceae</taxon>
        <taxon>Amorphus</taxon>
    </lineage>
</organism>
<evidence type="ECO:0000313" key="4">
    <source>
        <dbReference type="Proteomes" id="UP001229244"/>
    </source>
</evidence>
<sequence length="277" mass="29629">MLSYSRQRRRSQAISRALYALVVVCAAAISVVPLLLIDDAWFGPVTSKMDTLPLAAPNDDPQNASDWGGKFRPQAAGEEGQDAAAGQAGAPEPEASVRDVSSNEITRSPNIAAPLQRLPSAVEVPPPLPPEPVRYFLVVVEDALTISADGLTLKMAHVTGPSTFESCQEGSPVKWSCDIRARTALRKLVGARAIECMALDEETARKLEEAARAERESDVAGPVAADCTVGSTDIAGWLVSQGWAQPTEEAPDRLKVLSWIAQGQKRGLWQPIPPTTQ</sequence>
<evidence type="ECO:0000313" key="3">
    <source>
        <dbReference type="EMBL" id="MDQ0313792.1"/>
    </source>
</evidence>
<dbReference type="RefSeq" id="WP_306883586.1">
    <property type="nucleotide sequence ID" value="NZ_JAUSUL010000001.1"/>
</dbReference>
<gene>
    <name evidence="3" type="ORF">J2S73_000229</name>
</gene>
<name>A0AAE3VKQ3_9HYPH</name>
<accession>A0AAE3VKQ3</accession>
<feature type="transmembrane region" description="Helical" evidence="2">
    <location>
        <begin position="18"/>
        <end position="37"/>
    </location>
</feature>
<dbReference type="AlphaFoldDB" id="A0AAE3VKQ3"/>
<keyword evidence="2" id="KW-0812">Transmembrane</keyword>
<keyword evidence="2" id="KW-1133">Transmembrane helix</keyword>
<dbReference type="InterPro" id="IPR035437">
    <property type="entry name" value="SNase_OB-fold_sf"/>
</dbReference>
<evidence type="ECO:0000256" key="1">
    <source>
        <dbReference type="SAM" id="MobiDB-lite"/>
    </source>
</evidence>
<dbReference type="SUPFAM" id="SSF50199">
    <property type="entry name" value="Staphylococcal nuclease"/>
    <property type="match status" value="1"/>
</dbReference>
<feature type="region of interest" description="Disordered" evidence="1">
    <location>
        <begin position="53"/>
        <end position="103"/>
    </location>
</feature>
<dbReference type="Gene3D" id="2.40.50.90">
    <property type="match status" value="1"/>
</dbReference>
<protein>
    <recommendedName>
        <fullName evidence="5">TNase-like domain-containing protein</fullName>
    </recommendedName>
</protein>
<evidence type="ECO:0000256" key="2">
    <source>
        <dbReference type="SAM" id="Phobius"/>
    </source>
</evidence>